<feature type="transmembrane region" description="Helical" evidence="1">
    <location>
        <begin position="28"/>
        <end position="45"/>
    </location>
</feature>
<keyword evidence="1" id="KW-0472">Membrane</keyword>
<name>A0A493QWP1_9CAUD</name>
<accession>A0A493QWP1</accession>
<reference evidence="2 3" key="1">
    <citation type="journal article" date="2019" name="PLoS ONE">
        <title>Mycobacteriophage CRB2 defines a new subcluster in mycobacteriophage classification.</title>
        <authorList>
            <person name="Suarez C.A."/>
            <person name="Franceschelli J.J."/>
            <person name="Morbidoni H.R."/>
        </authorList>
    </citation>
    <scope>NUCLEOTIDE SEQUENCE [LARGE SCALE GENOMIC DNA]</scope>
</reference>
<evidence type="ECO:0000313" key="3">
    <source>
        <dbReference type="Proteomes" id="UP000292006"/>
    </source>
</evidence>
<sequence length="50" mass="5238">MILGAVMFLVGLVVLAGARVGSSWERRGAILLLSGALIMPLAWAFENLPG</sequence>
<protein>
    <submittedName>
        <fullName evidence="2">Uncharacterized protein</fullName>
    </submittedName>
</protein>
<dbReference type="EMBL" id="MK059749">
    <property type="protein sequence ID" value="AYP70077.1"/>
    <property type="molecule type" value="Genomic_DNA"/>
</dbReference>
<gene>
    <name evidence="2" type="ORF">CRB2_91</name>
</gene>
<keyword evidence="3" id="KW-1185">Reference proteome</keyword>
<evidence type="ECO:0000313" key="2">
    <source>
        <dbReference type="EMBL" id="AYP70077.1"/>
    </source>
</evidence>
<evidence type="ECO:0000256" key="1">
    <source>
        <dbReference type="SAM" id="Phobius"/>
    </source>
</evidence>
<keyword evidence="1" id="KW-1133">Transmembrane helix</keyword>
<organism evidence="2 3">
    <name type="scientific">Mycobacterium phage CRB2</name>
    <dbReference type="NCBI Taxonomy" id="2483623"/>
    <lineage>
        <taxon>Viruses</taxon>
        <taxon>Duplodnaviria</taxon>
        <taxon>Heunggongvirae</taxon>
        <taxon>Uroviricota</taxon>
        <taxon>Caudoviricetes</taxon>
        <taxon>Bclasvirinae</taxon>
        <taxon>Quesadillavirus</taxon>
        <taxon>Quesadillavirus CRB2</taxon>
    </lineage>
</organism>
<proteinExistence type="predicted"/>
<dbReference type="Proteomes" id="UP000292006">
    <property type="component" value="Segment"/>
</dbReference>
<keyword evidence="1" id="KW-0812">Transmembrane</keyword>